<dbReference type="PANTHER" id="PTHR45908">
    <property type="entry name" value="PROTEIN CBG11750-RELATED"/>
    <property type="match status" value="1"/>
</dbReference>
<dbReference type="FunFam" id="3.30.2460.20:FF:000007">
    <property type="entry name" value="Protein Wnt"/>
    <property type="match status" value="1"/>
</dbReference>
<dbReference type="SUPFAM" id="SSF53474">
    <property type="entry name" value="alpha/beta-Hydrolases"/>
    <property type="match status" value="1"/>
</dbReference>
<sequence>MESTSRYQNVNTLSLTNAGIVPASRESAFVYALTSAGVTHSISKACAKGLIEDCGCGSLLSESAPAISQQSSYYQTTFSNQAHASQFAWSGCSDNVKFGNSFGRKFLDAGEKVDENASARWLMNVHNNRVGRRVAANTMRTECKCHGVSGSCVTKTCWKVVNRLSNITTLLHKKYTNAQQVIVKPNSNALIIQSMTSSGRGRTERYLSEAKANKVAKSDLIYLEDSPDYCNIDMSGRECGDNCNEICCGRGWKTIRELVEEPCHCQFVWCCEVKCQACRKMLSLVLSACLVGLLSAATYSDDVARNKMLPLAAAAYSNNPQLCLTSKFTNAVLKKEYNIGCDLLHADTCSGYLATLNGDKAILLAFRGTQGFFQLIMEADKSVFKEHVNWIAGGQVSKYFSDAFMAVWNHGMKNDYLTLRSQYPSYKVWVTGHSLGGAMANLAASYLIANKLADAANVVPHIPEEAFGYKHQQYEAFYHNDMKPGATYKVCQGDEDNGCSDGLLITASIADHLTYFQHDISDWGTFEL</sequence>
<evidence type="ECO:0000256" key="8">
    <source>
        <dbReference type="ARBA" id="ARBA00023288"/>
    </source>
</evidence>
<comment type="function">
    <text evidence="9">Ligand for members of the frizzled family of seven transmembrane receptors.</text>
</comment>
<protein>
    <recommendedName>
        <fullName evidence="9">Protein Wnt</fullName>
    </recommendedName>
</protein>
<dbReference type="EMBL" id="LIAE01006508">
    <property type="protein sequence ID" value="PAV88622.1"/>
    <property type="molecule type" value="Genomic_DNA"/>
</dbReference>
<evidence type="ECO:0000256" key="1">
    <source>
        <dbReference type="ARBA" id="ARBA00004498"/>
    </source>
</evidence>
<evidence type="ECO:0000256" key="3">
    <source>
        <dbReference type="ARBA" id="ARBA00022473"/>
    </source>
</evidence>
<keyword evidence="5" id="KW-0272">Extracellular matrix</keyword>
<dbReference type="InterPro" id="IPR029058">
    <property type="entry name" value="AB_hydrolase_fold"/>
</dbReference>
<dbReference type="CDD" id="cd13113">
    <property type="entry name" value="Wnt"/>
    <property type="match status" value="1"/>
</dbReference>
<comment type="subcellular location">
    <subcellularLocation>
        <location evidence="1 9">Secreted</location>
        <location evidence="1 9">Extracellular space</location>
        <location evidence="1 9">Extracellular matrix</location>
    </subcellularLocation>
</comment>
<dbReference type="AlphaFoldDB" id="A0A2A2LQV1"/>
<evidence type="ECO:0000256" key="4">
    <source>
        <dbReference type="ARBA" id="ARBA00022525"/>
    </source>
</evidence>
<dbReference type="PROSITE" id="PS00246">
    <property type="entry name" value="WNT1"/>
    <property type="match status" value="1"/>
</dbReference>
<dbReference type="GO" id="GO:0016055">
    <property type="term" value="P:Wnt signaling pathway"/>
    <property type="evidence" value="ECO:0007669"/>
    <property type="project" value="UniProtKB-KW"/>
</dbReference>
<evidence type="ECO:0000256" key="7">
    <source>
        <dbReference type="ARBA" id="ARBA00023157"/>
    </source>
</evidence>
<evidence type="ECO:0000256" key="2">
    <source>
        <dbReference type="ARBA" id="ARBA00005683"/>
    </source>
</evidence>
<dbReference type="SMART" id="SM00097">
    <property type="entry name" value="WNT1"/>
    <property type="match status" value="1"/>
</dbReference>
<keyword evidence="8" id="KW-0449">Lipoprotein</keyword>
<evidence type="ECO:0000256" key="9">
    <source>
        <dbReference type="RuleBase" id="RU003500"/>
    </source>
</evidence>
<evidence type="ECO:0000313" key="11">
    <source>
        <dbReference type="EMBL" id="PAV88622.1"/>
    </source>
</evidence>
<keyword evidence="3 9" id="KW-0217">Developmental protein</keyword>
<dbReference type="Gene3D" id="3.40.50.1820">
    <property type="entry name" value="alpha/beta hydrolase"/>
    <property type="match status" value="1"/>
</dbReference>
<evidence type="ECO:0000259" key="10">
    <source>
        <dbReference type="Pfam" id="PF01764"/>
    </source>
</evidence>
<dbReference type="Gene3D" id="3.30.2460.20">
    <property type="match status" value="1"/>
</dbReference>
<dbReference type="InterPro" id="IPR043158">
    <property type="entry name" value="Wnt_C"/>
</dbReference>
<dbReference type="InterPro" id="IPR018161">
    <property type="entry name" value="Wnt_CS"/>
</dbReference>
<dbReference type="STRING" id="2018661.A0A2A2LQV1"/>
<accession>A0A2A2LQV1</accession>
<keyword evidence="7" id="KW-1015">Disulfide bond</keyword>
<keyword evidence="12" id="KW-1185">Reference proteome</keyword>
<gene>
    <name evidence="11" type="ORF">WR25_16339</name>
</gene>
<dbReference type="PRINTS" id="PR01349">
    <property type="entry name" value="WNTPROTEIN"/>
</dbReference>
<evidence type="ECO:0000313" key="12">
    <source>
        <dbReference type="Proteomes" id="UP000218231"/>
    </source>
</evidence>
<dbReference type="Pfam" id="PF01764">
    <property type="entry name" value="Lipase_3"/>
    <property type="match status" value="1"/>
</dbReference>
<organism evidence="11 12">
    <name type="scientific">Diploscapter pachys</name>
    <dbReference type="NCBI Taxonomy" id="2018661"/>
    <lineage>
        <taxon>Eukaryota</taxon>
        <taxon>Metazoa</taxon>
        <taxon>Ecdysozoa</taxon>
        <taxon>Nematoda</taxon>
        <taxon>Chromadorea</taxon>
        <taxon>Rhabditida</taxon>
        <taxon>Rhabditina</taxon>
        <taxon>Rhabditomorpha</taxon>
        <taxon>Rhabditoidea</taxon>
        <taxon>Rhabditidae</taxon>
        <taxon>Diploscapter</taxon>
    </lineage>
</organism>
<evidence type="ECO:0000256" key="5">
    <source>
        <dbReference type="ARBA" id="ARBA00022530"/>
    </source>
</evidence>
<dbReference type="GO" id="GO:0005576">
    <property type="term" value="C:extracellular region"/>
    <property type="evidence" value="ECO:0007669"/>
    <property type="project" value="InterPro"/>
</dbReference>
<dbReference type="GO" id="GO:0048699">
    <property type="term" value="P:generation of neurons"/>
    <property type="evidence" value="ECO:0007669"/>
    <property type="project" value="UniProtKB-ARBA"/>
</dbReference>
<dbReference type="OrthoDB" id="5945655at2759"/>
<keyword evidence="4" id="KW-0964">Secreted</keyword>
<dbReference type="InterPro" id="IPR005817">
    <property type="entry name" value="Wnt"/>
</dbReference>
<comment type="similarity">
    <text evidence="2 9">Belongs to the Wnt family.</text>
</comment>
<name>A0A2A2LQV1_9BILA</name>
<dbReference type="GO" id="GO:0005102">
    <property type="term" value="F:signaling receptor binding"/>
    <property type="evidence" value="ECO:0007669"/>
    <property type="project" value="InterPro"/>
</dbReference>
<evidence type="ECO:0000256" key="6">
    <source>
        <dbReference type="ARBA" id="ARBA00022687"/>
    </source>
</evidence>
<dbReference type="PANTHER" id="PTHR45908:SF8">
    <property type="entry name" value="FUNGAL LIPASE-LIKE DOMAIN-CONTAINING PROTEIN"/>
    <property type="match status" value="1"/>
</dbReference>
<reference evidence="11 12" key="1">
    <citation type="journal article" date="2017" name="Curr. Biol.">
        <title>Genome architecture and evolution of a unichromosomal asexual nematode.</title>
        <authorList>
            <person name="Fradin H."/>
            <person name="Zegar C."/>
            <person name="Gutwein M."/>
            <person name="Lucas J."/>
            <person name="Kovtun M."/>
            <person name="Corcoran D."/>
            <person name="Baugh L.R."/>
            <person name="Kiontke K."/>
            <person name="Gunsalus K."/>
            <person name="Fitch D.H."/>
            <person name="Piano F."/>
        </authorList>
    </citation>
    <scope>NUCLEOTIDE SEQUENCE [LARGE SCALE GENOMIC DNA]</scope>
    <source>
        <strain evidence="11">PF1309</strain>
    </source>
</reference>
<feature type="domain" description="Fungal lipase-type" evidence="10">
    <location>
        <begin position="364"/>
        <end position="455"/>
    </location>
</feature>
<keyword evidence="6 9" id="KW-0879">Wnt signaling pathway</keyword>
<dbReference type="CDD" id="cd00519">
    <property type="entry name" value="Lipase_3"/>
    <property type="match status" value="1"/>
</dbReference>
<dbReference type="InterPro" id="IPR002921">
    <property type="entry name" value="Fungal_lipase-type"/>
</dbReference>
<comment type="caution">
    <text evidence="11">The sequence shown here is derived from an EMBL/GenBank/DDBJ whole genome shotgun (WGS) entry which is preliminary data.</text>
</comment>
<dbReference type="Pfam" id="PF00110">
    <property type="entry name" value="wnt"/>
    <property type="match status" value="1"/>
</dbReference>
<dbReference type="GO" id="GO:0006629">
    <property type="term" value="P:lipid metabolic process"/>
    <property type="evidence" value="ECO:0007669"/>
    <property type="project" value="InterPro"/>
</dbReference>
<proteinExistence type="inferred from homology"/>
<dbReference type="Proteomes" id="UP000218231">
    <property type="component" value="Unassembled WGS sequence"/>
</dbReference>